<dbReference type="Proteomes" id="UP000471052">
    <property type="component" value="Unassembled WGS sequence"/>
</dbReference>
<dbReference type="RefSeq" id="WP_154454205.1">
    <property type="nucleotide sequence ID" value="NZ_BRXN01000015.1"/>
</dbReference>
<dbReference type="EMBL" id="VUNP01000002">
    <property type="protein sequence ID" value="MST52975.1"/>
    <property type="molecule type" value="Genomic_DNA"/>
</dbReference>
<protein>
    <submittedName>
        <fullName evidence="3">DUF1003 domain-containing protein</fullName>
    </submittedName>
</protein>
<evidence type="ECO:0000313" key="6">
    <source>
        <dbReference type="Proteomes" id="UP001212085"/>
    </source>
</evidence>
<evidence type="ECO:0000256" key="1">
    <source>
        <dbReference type="SAM" id="Coils"/>
    </source>
</evidence>
<evidence type="ECO:0000313" key="4">
    <source>
        <dbReference type="EMBL" id="WBB05914.1"/>
    </source>
</evidence>
<keyword evidence="1" id="KW-0175">Coiled coil</keyword>
<dbReference type="PANTHER" id="PTHR41386:SF1">
    <property type="entry name" value="MEMBRANE PROTEIN"/>
    <property type="match status" value="1"/>
</dbReference>
<keyword evidence="2" id="KW-1133">Transmembrane helix</keyword>
<proteinExistence type="predicted"/>
<feature type="transmembrane region" description="Helical" evidence="2">
    <location>
        <begin position="118"/>
        <end position="137"/>
    </location>
</feature>
<evidence type="ECO:0000313" key="3">
    <source>
        <dbReference type="EMBL" id="MST52975.1"/>
    </source>
</evidence>
<dbReference type="InterPro" id="IPR010406">
    <property type="entry name" value="DUF1003"/>
</dbReference>
<keyword evidence="2" id="KW-0812">Transmembrane</keyword>
<evidence type="ECO:0000313" key="5">
    <source>
        <dbReference type="Proteomes" id="UP000471052"/>
    </source>
</evidence>
<gene>
    <name evidence="3" type="ORF">FYJ82_00665</name>
    <name evidence="4" type="ORF">O6R09_06355</name>
</gene>
<dbReference type="Pfam" id="PF06210">
    <property type="entry name" value="DUF1003"/>
    <property type="match status" value="1"/>
</dbReference>
<accession>A0A6N7WMD2</accession>
<reference evidence="4 6" key="2">
    <citation type="submission" date="2022-12" db="EMBL/GenBank/DDBJ databases">
        <title>Streptococcus alactolyticus LGM, complete genome.</title>
        <authorList>
            <person name="Liu Z."/>
            <person name="Mu C."/>
            <person name="Zhu W."/>
        </authorList>
    </citation>
    <scope>NUCLEOTIDE SEQUENCE [LARGE SCALE GENOMIC DNA]</scope>
    <source>
        <strain evidence="4 6">LGM</strain>
    </source>
</reference>
<reference evidence="3 5" key="1">
    <citation type="submission" date="2019-08" db="EMBL/GenBank/DDBJ databases">
        <title>In-depth cultivation of the pig gut microbiome towards novel bacterial diversity and tailored functional studies.</title>
        <authorList>
            <person name="Wylensek D."/>
            <person name="Hitch T.C.A."/>
            <person name="Clavel T."/>
        </authorList>
    </citation>
    <scope>NUCLEOTIDE SEQUENCE [LARGE SCALE GENOMIC DNA]</scope>
    <source>
        <strain evidence="3 5">BL-178-WT-3A</strain>
    </source>
</reference>
<dbReference type="AlphaFoldDB" id="A0A6N7WMD2"/>
<feature type="transmembrane region" description="Helical" evidence="2">
    <location>
        <begin position="149"/>
        <end position="169"/>
    </location>
</feature>
<keyword evidence="2" id="KW-0472">Membrane</keyword>
<sequence length="256" mass="29687">MKNDNRVRDAIDHRLYPVAEGSFLSEMDTRLRHLLRQSHPDLQDGDFISYKQLTPYRMQLLEEIIDQANCKNEFIREAVHGVANDENYAALDIQDQLDKKITFGQKIADDVARFGGSWTFIISFIVFMAVWMLINIIQPFGIAFDKYPFILLNLALSTIAAIQAPLIMMSQNRASDYDRLQAKNDYNVNKVSEEEIRFLHKKLDHLVQQDQSDLLEIQKLQTEMLASVTNQVVDLKEQNQILREEIAKLQKATEKK</sequence>
<organism evidence="3 5">
    <name type="scientific">Streptococcus alactolyticus</name>
    <dbReference type="NCBI Taxonomy" id="29389"/>
    <lineage>
        <taxon>Bacteria</taxon>
        <taxon>Bacillati</taxon>
        <taxon>Bacillota</taxon>
        <taxon>Bacilli</taxon>
        <taxon>Lactobacillales</taxon>
        <taxon>Streptococcaceae</taxon>
        <taxon>Streptococcus</taxon>
    </lineage>
</organism>
<dbReference type="PANTHER" id="PTHR41386">
    <property type="entry name" value="INTEGRAL MEMBRANE PROTEIN-RELATED"/>
    <property type="match status" value="1"/>
</dbReference>
<keyword evidence="6" id="KW-1185">Reference proteome</keyword>
<feature type="coiled-coil region" evidence="1">
    <location>
        <begin position="225"/>
        <end position="255"/>
    </location>
</feature>
<dbReference type="OrthoDB" id="9795736at2"/>
<name>A0A6N7WMD2_STRAY</name>
<dbReference type="EMBL" id="CP114883">
    <property type="protein sequence ID" value="WBB05914.1"/>
    <property type="molecule type" value="Genomic_DNA"/>
</dbReference>
<evidence type="ECO:0000256" key="2">
    <source>
        <dbReference type="SAM" id="Phobius"/>
    </source>
</evidence>
<dbReference type="Proteomes" id="UP001212085">
    <property type="component" value="Chromosome"/>
</dbReference>